<dbReference type="InterPro" id="IPR010368">
    <property type="entry name" value="Com_YlbF"/>
</dbReference>
<accession>A0A1H8DVZ7</accession>
<name>A0A1H8DVZ7_9BACI</name>
<organism evidence="2 3">
    <name type="scientific">Mesobacillus persicus</name>
    <dbReference type="NCBI Taxonomy" id="930146"/>
    <lineage>
        <taxon>Bacteria</taxon>
        <taxon>Bacillati</taxon>
        <taxon>Bacillota</taxon>
        <taxon>Bacilli</taxon>
        <taxon>Bacillales</taxon>
        <taxon>Bacillaceae</taxon>
        <taxon>Mesobacillus</taxon>
    </lineage>
</organism>
<comment type="similarity">
    <text evidence="1">Belongs to the UPF0342 family.</text>
</comment>
<evidence type="ECO:0000313" key="3">
    <source>
        <dbReference type="Proteomes" id="UP000198553"/>
    </source>
</evidence>
<sequence>MAVNIYDSAYEMEKAIRGSQEYANLKKLYDDVNQDDSARTMFENFRNIQMQLQQKQMMGEEISQEEVEQAQKTVAIVQQHEKISQLMQAEQQMSTVITEINKIIMKPLEDLYGVQENQ</sequence>
<proteinExistence type="inferred from homology"/>
<reference evidence="3" key="1">
    <citation type="submission" date="2016-10" db="EMBL/GenBank/DDBJ databases">
        <authorList>
            <person name="Varghese N."/>
            <person name="Submissions S."/>
        </authorList>
    </citation>
    <scope>NUCLEOTIDE SEQUENCE [LARGE SCALE GENOMIC DNA]</scope>
    <source>
        <strain evidence="3">B48,IBRC-M 10115,DSM 25386,CECT 8001</strain>
    </source>
</reference>
<dbReference type="AlphaFoldDB" id="A0A1H8DVZ7"/>
<evidence type="ECO:0000256" key="1">
    <source>
        <dbReference type="HAMAP-Rule" id="MF_01526"/>
    </source>
</evidence>
<evidence type="ECO:0000313" key="2">
    <source>
        <dbReference type="EMBL" id="SEN11481.1"/>
    </source>
</evidence>
<dbReference type="Proteomes" id="UP000198553">
    <property type="component" value="Unassembled WGS sequence"/>
</dbReference>
<dbReference type="EMBL" id="FOBW01000009">
    <property type="protein sequence ID" value="SEN11481.1"/>
    <property type="molecule type" value="Genomic_DNA"/>
</dbReference>
<keyword evidence="3" id="KW-1185">Reference proteome</keyword>
<dbReference type="STRING" id="930146.SAMN05192533_10974"/>
<dbReference type="InterPro" id="IPR023378">
    <property type="entry name" value="YheA/YmcA-like_dom_sf"/>
</dbReference>
<gene>
    <name evidence="2" type="ORF">SAMN05192533_10974</name>
</gene>
<dbReference type="SUPFAM" id="SSF158622">
    <property type="entry name" value="YheA/YmcA-like"/>
    <property type="match status" value="1"/>
</dbReference>
<dbReference type="OrthoDB" id="9811402at2"/>
<dbReference type="RefSeq" id="WP_090746444.1">
    <property type="nucleotide sequence ID" value="NZ_FOBW01000009.1"/>
</dbReference>
<dbReference type="Pfam" id="PF06133">
    <property type="entry name" value="Com_YlbF"/>
    <property type="match status" value="1"/>
</dbReference>
<dbReference type="HAMAP" id="MF_01526">
    <property type="entry name" value="UPF0342"/>
    <property type="match status" value="1"/>
</dbReference>
<protein>
    <recommendedName>
        <fullName evidence="1">UPF0342 protein SAMN05192533_10974</fullName>
    </recommendedName>
</protein>
<dbReference type="Gene3D" id="1.20.1500.10">
    <property type="entry name" value="YheA/YmcA-like"/>
    <property type="match status" value="1"/>
</dbReference>